<dbReference type="GO" id="GO:0051539">
    <property type="term" value="F:4 iron, 4 sulfur cluster binding"/>
    <property type="evidence" value="ECO:0007669"/>
    <property type="project" value="UniProtKB-KW"/>
</dbReference>
<dbReference type="PANTHER" id="PTHR43498:SF1">
    <property type="entry name" value="COB--COM HETERODISULFIDE REDUCTASE IRON-SULFUR SUBUNIT A"/>
    <property type="match status" value="1"/>
</dbReference>
<dbReference type="InterPro" id="IPR017896">
    <property type="entry name" value="4Fe4S_Fe-S-bd"/>
</dbReference>
<organism evidence="7">
    <name type="scientific">marine sediment metagenome</name>
    <dbReference type="NCBI Taxonomy" id="412755"/>
    <lineage>
        <taxon>unclassified sequences</taxon>
        <taxon>metagenomes</taxon>
        <taxon>ecological metagenomes</taxon>
    </lineage>
</organism>
<dbReference type="EMBL" id="BARW01018403">
    <property type="protein sequence ID" value="GAI98567.1"/>
    <property type="molecule type" value="Genomic_DNA"/>
</dbReference>
<name>X1SZT9_9ZZZZ</name>
<evidence type="ECO:0000313" key="7">
    <source>
        <dbReference type="EMBL" id="GAI98567.1"/>
    </source>
</evidence>
<dbReference type="GO" id="GO:0046872">
    <property type="term" value="F:metal ion binding"/>
    <property type="evidence" value="ECO:0007669"/>
    <property type="project" value="UniProtKB-KW"/>
</dbReference>
<dbReference type="InterPro" id="IPR039650">
    <property type="entry name" value="HdrA-like"/>
</dbReference>
<reference evidence="7" key="1">
    <citation type="journal article" date="2014" name="Front. Microbiol.">
        <title>High frequency of phylogenetically diverse reductive dehalogenase-homologous genes in deep subseafloor sedimentary metagenomes.</title>
        <authorList>
            <person name="Kawai M."/>
            <person name="Futagami T."/>
            <person name="Toyoda A."/>
            <person name="Takaki Y."/>
            <person name="Nishi S."/>
            <person name="Hori S."/>
            <person name="Arai W."/>
            <person name="Tsubouchi T."/>
            <person name="Morono Y."/>
            <person name="Uchiyama I."/>
            <person name="Ito T."/>
            <person name="Fujiyama A."/>
            <person name="Inagaki F."/>
            <person name="Takami H."/>
        </authorList>
    </citation>
    <scope>NUCLEOTIDE SEQUENCE</scope>
    <source>
        <strain evidence="7">Expedition CK06-06</strain>
    </source>
</reference>
<feature type="non-terminal residue" evidence="7">
    <location>
        <position position="1"/>
    </location>
</feature>
<evidence type="ECO:0000256" key="5">
    <source>
        <dbReference type="ARBA" id="ARBA00023014"/>
    </source>
</evidence>
<keyword evidence="4" id="KW-0408">Iron</keyword>
<keyword evidence="1" id="KW-0004">4Fe-4S</keyword>
<proteinExistence type="predicted"/>
<evidence type="ECO:0000256" key="4">
    <source>
        <dbReference type="ARBA" id="ARBA00023004"/>
    </source>
</evidence>
<dbReference type="AlphaFoldDB" id="X1SZT9"/>
<protein>
    <recommendedName>
        <fullName evidence="6">4Fe-4S ferredoxin-type domain-containing protein</fullName>
    </recommendedName>
</protein>
<comment type="caution">
    <text evidence="7">The sequence shown here is derived from an EMBL/GenBank/DDBJ whole genome shotgun (WGS) entry which is preliminary data.</text>
</comment>
<feature type="non-terminal residue" evidence="7">
    <location>
        <position position="277"/>
    </location>
</feature>
<keyword evidence="3" id="KW-0560">Oxidoreductase</keyword>
<evidence type="ECO:0000259" key="6">
    <source>
        <dbReference type="PROSITE" id="PS51379"/>
    </source>
</evidence>
<feature type="domain" description="4Fe-4S ferredoxin-type" evidence="6">
    <location>
        <begin position="253"/>
        <end position="277"/>
    </location>
</feature>
<evidence type="ECO:0000256" key="1">
    <source>
        <dbReference type="ARBA" id="ARBA00022485"/>
    </source>
</evidence>
<keyword evidence="5" id="KW-0411">Iron-sulfur</keyword>
<evidence type="ECO:0000256" key="3">
    <source>
        <dbReference type="ARBA" id="ARBA00023002"/>
    </source>
</evidence>
<sequence>GNYKTTLENGVEFEHGIIIVATGGNEYTPTEYLYGQDERIVTQRELEERIALESNFQDLKSIVMIQCVGSRDDQRPYCSRYCCSQSIKNALKMKDHNPKTNIYILYRDIRTYGFKEEFYGTAREKGVDFIRYDLKNKPQVIKNNGHLEVRVTDPLLSQELIINPDLIALSAGCLPQEDNGSLAQLLKVPLNAEGFFLEAHVKLRPVEFATEGVFLAGLCHSPKGIPETIAQAYAAASRACTLLGKDQIEAEGQIAEVNINRCTACGICESICAFKAV</sequence>
<gene>
    <name evidence="7" type="ORF">S12H4_31516</name>
</gene>
<evidence type="ECO:0000256" key="2">
    <source>
        <dbReference type="ARBA" id="ARBA00022723"/>
    </source>
</evidence>
<dbReference type="PROSITE" id="PS51379">
    <property type="entry name" value="4FE4S_FER_2"/>
    <property type="match status" value="1"/>
</dbReference>
<dbReference type="GO" id="GO:0016491">
    <property type="term" value="F:oxidoreductase activity"/>
    <property type="evidence" value="ECO:0007669"/>
    <property type="project" value="UniProtKB-KW"/>
</dbReference>
<keyword evidence="2" id="KW-0479">Metal-binding</keyword>
<dbReference type="SUPFAM" id="SSF51905">
    <property type="entry name" value="FAD/NAD(P)-binding domain"/>
    <property type="match status" value="1"/>
</dbReference>
<dbReference type="PANTHER" id="PTHR43498">
    <property type="entry name" value="FERREDOXIN:COB-COM HETERODISULFIDE REDUCTASE SUBUNIT A"/>
    <property type="match status" value="1"/>
</dbReference>
<accession>X1SZT9</accession>
<dbReference type="InterPro" id="IPR036188">
    <property type="entry name" value="FAD/NAD-bd_sf"/>
</dbReference>